<dbReference type="Gene3D" id="3.30.360.10">
    <property type="entry name" value="Dihydrodipicolinate Reductase, domain 2"/>
    <property type="match status" value="1"/>
</dbReference>
<evidence type="ECO:0000313" key="5">
    <source>
        <dbReference type="EMBL" id="VFK08467.1"/>
    </source>
</evidence>
<protein>
    <submittedName>
        <fullName evidence="5">Carboxynorspermidine synthase</fullName>
    </submittedName>
</protein>
<proteinExistence type="predicted"/>
<gene>
    <name evidence="3" type="ORF">BECKFM1743A_GA0114220_100632</name>
    <name evidence="5" type="ORF">BECKFM1743B_GA0114221_100712</name>
    <name evidence="4" type="ORF">BECKFM1743C_GA0114222_100692</name>
</gene>
<evidence type="ECO:0000259" key="1">
    <source>
        <dbReference type="Pfam" id="PF03435"/>
    </source>
</evidence>
<organism evidence="5">
    <name type="scientific">Candidatus Kentrum sp. FM</name>
    <dbReference type="NCBI Taxonomy" id="2126340"/>
    <lineage>
        <taxon>Bacteria</taxon>
        <taxon>Pseudomonadati</taxon>
        <taxon>Pseudomonadota</taxon>
        <taxon>Gammaproteobacteria</taxon>
        <taxon>Candidatus Kentrum</taxon>
    </lineage>
</organism>
<dbReference type="PANTHER" id="PTHR43796:SF2">
    <property type="entry name" value="CARBOXYNORSPERMIDINE SYNTHASE"/>
    <property type="match status" value="1"/>
</dbReference>
<dbReference type="Pfam" id="PF16653">
    <property type="entry name" value="Sacchrp_dh_C"/>
    <property type="match status" value="1"/>
</dbReference>
<dbReference type="Gene3D" id="3.40.50.720">
    <property type="entry name" value="NAD(P)-binding Rossmann-like Domain"/>
    <property type="match status" value="1"/>
</dbReference>
<evidence type="ECO:0000313" key="4">
    <source>
        <dbReference type="EMBL" id="VFJ49292.1"/>
    </source>
</evidence>
<dbReference type="EMBL" id="CAADEZ010000063">
    <property type="protein sequence ID" value="VFJ48792.1"/>
    <property type="molecule type" value="Genomic_DNA"/>
</dbReference>
<dbReference type="Pfam" id="PF03435">
    <property type="entry name" value="Sacchrp_dh_NADP"/>
    <property type="match status" value="1"/>
</dbReference>
<sequence length="404" mass="44456">MKNTLVIGAGGVANVAAHKCAQNNHILGNICIASRTPAKCDAIVESIRRKGNLKDPDKDLTTRPIDVNDVDATVNLIRETQSEIVINVAANWIAPPLMEACVRTRVPYVDTAVCTDLCTEGQLLPECYAPQWAFRDRFKAAGTTGILGTGFDPGAVSFYAMHAYKHHFDTVDTIDILDVNAGSHGRKWATNFDPECNLLEIQGDSFYWDNGQWNRVPCHTRSLTYDFPVVGPHTLYSMAHDEVRSLVEFTDAKHVEFWMAFNDNYLKYFGVLRDIGMISPDPVTTGNGITVSPLKVLKAVLPDPASLAPGYTGKTCIGDRIVGEKDGQRKEIFIYNVCDHQECYQEVESQAISYTAGVPPVASAILIANGTYDVKRLVNVEELDPDPFIELVGEMGLKTEIVTA</sequence>
<feature type="domain" description="Saccharopine dehydrogenase-like C-terminal" evidence="2">
    <location>
        <begin position="150"/>
        <end position="396"/>
    </location>
</feature>
<name>A0A450VUL7_9GAMM</name>
<dbReference type="EMBL" id="CAADFA010000069">
    <property type="protein sequence ID" value="VFJ49292.1"/>
    <property type="molecule type" value="Genomic_DNA"/>
</dbReference>
<dbReference type="InterPro" id="IPR005097">
    <property type="entry name" value="Sacchrp_dh_NADP-bd"/>
</dbReference>
<feature type="domain" description="Saccharopine dehydrogenase NADP binding" evidence="1">
    <location>
        <begin position="5"/>
        <end position="145"/>
    </location>
</feature>
<accession>A0A450VUL7</accession>
<dbReference type="InterPro" id="IPR032095">
    <property type="entry name" value="Sacchrp_dh-like_C"/>
</dbReference>
<evidence type="ECO:0000313" key="3">
    <source>
        <dbReference type="EMBL" id="VFJ48792.1"/>
    </source>
</evidence>
<dbReference type="InterPro" id="IPR036291">
    <property type="entry name" value="NAD(P)-bd_dom_sf"/>
</dbReference>
<dbReference type="PANTHER" id="PTHR43796">
    <property type="entry name" value="CARBOXYNORSPERMIDINE SYNTHASE"/>
    <property type="match status" value="1"/>
</dbReference>
<dbReference type="SUPFAM" id="SSF51735">
    <property type="entry name" value="NAD(P)-binding Rossmann-fold domains"/>
    <property type="match status" value="1"/>
</dbReference>
<dbReference type="AlphaFoldDB" id="A0A450VUL7"/>
<evidence type="ECO:0000259" key="2">
    <source>
        <dbReference type="Pfam" id="PF16653"/>
    </source>
</evidence>
<dbReference type="EMBL" id="CAADFL010000071">
    <property type="protein sequence ID" value="VFK08467.1"/>
    <property type="molecule type" value="Genomic_DNA"/>
</dbReference>
<reference evidence="5" key="1">
    <citation type="submission" date="2019-02" db="EMBL/GenBank/DDBJ databases">
        <authorList>
            <person name="Gruber-Vodicka R. H."/>
            <person name="Seah K. B. B."/>
        </authorList>
    </citation>
    <scope>NUCLEOTIDE SEQUENCE</scope>
    <source>
        <strain evidence="3">BECK_BZ163</strain>
        <strain evidence="5">BECK_BZ164</strain>
        <strain evidence="4">BECK_BZ165</strain>
    </source>
</reference>